<dbReference type="Proteomes" id="UP000093902">
    <property type="component" value="Unassembled WGS sequence"/>
</dbReference>
<gene>
    <name evidence="1" type="ORF">A5792_28830</name>
</gene>
<dbReference type="RefSeq" id="WP_064935674.1">
    <property type="nucleotide sequence ID" value="NZ_LZSO01000038.1"/>
</dbReference>
<dbReference type="AlphaFoldDB" id="A0A1A0QU87"/>
<evidence type="ECO:0000313" key="2">
    <source>
        <dbReference type="Proteomes" id="UP000093902"/>
    </source>
</evidence>
<reference evidence="2" key="1">
    <citation type="submission" date="2016-06" db="EMBL/GenBank/DDBJ databases">
        <authorList>
            <person name="Sutton G."/>
            <person name="Brinkac L."/>
            <person name="Sanka R."/>
            <person name="Adams M."/>
            <person name="Lau E."/>
            <person name="Mehaffy C."/>
            <person name="Tameris M."/>
            <person name="Hatherill M."/>
            <person name="Hanekom W."/>
            <person name="Mahomed H."/>
            <person name="Mcshane H."/>
        </authorList>
    </citation>
    <scope>NUCLEOTIDE SEQUENCE [LARGE SCALE GENOMIC DNA]</scope>
    <source>
        <strain evidence="2">852002-51209_SCH5440388</strain>
    </source>
</reference>
<name>A0A1A0QU87_MYCPR</name>
<dbReference type="EMBL" id="LZSO01000038">
    <property type="protein sequence ID" value="OBB25084.1"/>
    <property type="molecule type" value="Genomic_DNA"/>
</dbReference>
<accession>A0A1A0QU87</accession>
<evidence type="ECO:0000313" key="1">
    <source>
        <dbReference type="EMBL" id="OBB25084.1"/>
    </source>
</evidence>
<protein>
    <submittedName>
        <fullName evidence="1">Fis family transcriptional regulator</fullName>
    </submittedName>
</protein>
<proteinExistence type="predicted"/>
<comment type="caution">
    <text evidence="1">The sequence shown here is derived from an EMBL/GenBank/DDBJ whole genome shotgun (WGS) entry which is preliminary data.</text>
</comment>
<organism evidence="1 2">
    <name type="scientific">Mycolicibacterium peregrinum</name>
    <name type="common">Mycobacterium peregrinum</name>
    <dbReference type="NCBI Taxonomy" id="43304"/>
    <lineage>
        <taxon>Bacteria</taxon>
        <taxon>Bacillati</taxon>
        <taxon>Actinomycetota</taxon>
        <taxon>Actinomycetes</taxon>
        <taxon>Mycobacteriales</taxon>
        <taxon>Mycobacteriaceae</taxon>
        <taxon>Mycolicibacterium</taxon>
    </lineage>
</organism>
<dbReference type="OrthoDB" id="4502104at2"/>
<sequence>MSKTTPQAHFNDTLDAVEIERLTVRDKDVAREARRWTAGERGPVVDDTEALTGADLTEFVTEAIKIGAHALSAVGQAQDAKALQQMLKDVGDKAADSTTKLTESTERATKAASDAMTKAANDAKKALVEADATSRKEFTQAVAAAKNDVTTELQKIFGGDHPELMGKLQPILDKFGSSIDATLKAGTAELVSKAAKQFDPSDPTSPIAKHTSVLDEQQQKLTKQIADNHQDLAQKVENLTEALKIQEAKANLAKVTPIKGDTFENQLNSLFAGIAAGLGDEYTDTRTTVGEVPRSKKGDGVLTINGGVARVVVEMTDSPRDKWTEYFDEAERNRQATAALGVVRTPAQNGGQSIRVLGPRRIVLAFDPASDDSELLRTVLMLLRTSALAASSRKGSHQIATAEEKIAEAVAQLAKLDEVKKAAGSIQKNATKIESGCTVINSGIHRLLSDALAALADASTESPDGPSAVAS</sequence>